<gene>
    <name evidence="1" type="ORF">DWX27_19410</name>
</gene>
<proteinExistence type="predicted"/>
<protein>
    <submittedName>
        <fullName evidence="1">Uncharacterized protein</fullName>
    </submittedName>
</protein>
<dbReference type="Proteomes" id="UP000284772">
    <property type="component" value="Unassembled WGS sequence"/>
</dbReference>
<comment type="caution">
    <text evidence="1">The sequence shown here is derived from an EMBL/GenBank/DDBJ whole genome shotgun (WGS) entry which is preliminary data.</text>
</comment>
<organism evidence="1 2">
    <name type="scientific">Bacteroides intestinalis</name>
    <dbReference type="NCBI Taxonomy" id="329854"/>
    <lineage>
        <taxon>Bacteria</taxon>
        <taxon>Pseudomonadati</taxon>
        <taxon>Bacteroidota</taxon>
        <taxon>Bacteroidia</taxon>
        <taxon>Bacteroidales</taxon>
        <taxon>Bacteroidaceae</taxon>
        <taxon>Bacteroides</taxon>
    </lineage>
</organism>
<evidence type="ECO:0000313" key="1">
    <source>
        <dbReference type="EMBL" id="RGT47295.1"/>
    </source>
</evidence>
<dbReference type="EMBL" id="QRWT01000030">
    <property type="protein sequence ID" value="RGT47295.1"/>
    <property type="molecule type" value="Genomic_DNA"/>
</dbReference>
<sequence>MDKWIKQKCAHFTMQPYGLEELGGMIEVSKFKRGEDIITQYMIESDHSYIFAELDKGETTWRLLSLIPDEIIRQIDYLAWEEDITTQ</sequence>
<dbReference type="RefSeq" id="WP_118448773.1">
    <property type="nucleotide sequence ID" value="NZ_QRWT01000030.1"/>
</dbReference>
<evidence type="ECO:0000313" key="2">
    <source>
        <dbReference type="Proteomes" id="UP000284772"/>
    </source>
</evidence>
<dbReference type="AlphaFoldDB" id="A0AAQ0LKI5"/>
<accession>A0AAQ0LKI5</accession>
<name>A0AAQ0LKI5_9BACE</name>
<reference evidence="1 2" key="1">
    <citation type="submission" date="2018-08" db="EMBL/GenBank/DDBJ databases">
        <title>A genome reference for cultivated species of the human gut microbiota.</title>
        <authorList>
            <person name="Zou Y."/>
            <person name="Xue W."/>
            <person name="Luo G."/>
        </authorList>
    </citation>
    <scope>NUCLEOTIDE SEQUENCE [LARGE SCALE GENOMIC DNA]</scope>
    <source>
        <strain evidence="1 2">AF19-10AC</strain>
    </source>
</reference>